<keyword evidence="9" id="KW-0675">Receptor</keyword>
<evidence type="ECO:0000256" key="10">
    <source>
        <dbReference type="ARBA" id="ARBA00023180"/>
    </source>
</evidence>
<evidence type="ECO:0000256" key="5">
    <source>
        <dbReference type="ARBA" id="ARBA00022729"/>
    </source>
</evidence>
<dbReference type="GO" id="GO:0005886">
    <property type="term" value="C:plasma membrane"/>
    <property type="evidence" value="ECO:0007669"/>
    <property type="project" value="UniProtKB-SubCell"/>
</dbReference>
<dbReference type="FunFam" id="3.80.10.10:FF:000269">
    <property type="entry name" value="Piriformospora indica-insensitive protein 2"/>
    <property type="match status" value="1"/>
</dbReference>
<dbReference type="FunFam" id="3.80.10.10:FF:000383">
    <property type="entry name" value="Leucine-rich repeat receptor protein kinase EMS1"/>
    <property type="match status" value="1"/>
</dbReference>
<keyword evidence="7" id="KW-1133">Transmembrane helix</keyword>
<evidence type="ECO:0000313" key="13">
    <source>
        <dbReference type="EMBL" id="KAG9450198.1"/>
    </source>
</evidence>
<gene>
    <name evidence="13" type="ORF">H6P81_010163</name>
</gene>
<dbReference type="SMART" id="SM00369">
    <property type="entry name" value="LRR_TYP"/>
    <property type="match status" value="4"/>
</dbReference>
<dbReference type="Proteomes" id="UP000825729">
    <property type="component" value="Unassembled WGS sequence"/>
</dbReference>
<dbReference type="Pfam" id="PF13855">
    <property type="entry name" value="LRR_8"/>
    <property type="match status" value="3"/>
</dbReference>
<keyword evidence="3" id="KW-0433">Leucine-rich repeat</keyword>
<dbReference type="PANTHER" id="PTHR48057:SF29">
    <property type="entry name" value="OS02G0609900 PROTEIN"/>
    <property type="match status" value="1"/>
</dbReference>
<name>A0AAV7ESG2_ARIFI</name>
<protein>
    <recommendedName>
        <fullName evidence="15">Protein TOO MANY MOUTHS</fullName>
    </recommendedName>
</protein>
<reference evidence="13 14" key="1">
    <citation type="submission" date="2021-07" db="EMBL/GenBank/DDBJ databases">
        <title>The Aristolochia fimbriata genome: insights into angiosperm evolution, floral development and chemical biosynthesis.</title>
        <authorList>
            <person name="Jiao Y."/>
        </authorList>
    </citation>
    <scope>NUCLEOTIDE SEQUENCE [LARGE SCALE GENOMIC DNA]</scope>
    <source>
        <strain evidence="13">IBCAS-2021</strain>
        <tissue evidence="13">Leaf</tissue>
    </source>
</reference>
<evidence type="ECO:0000256" key="11">
    <source>
        <dbReference type="SAM" id="MobiDB-lite"/>
    </source>
</evidence>
<evidence type="ECO:0008006" key="15">
    <source>
        <dbReference type="Google" id="ProtNLM"/>
    </source>
</evidence>
<comment type="caution">
    <text evidence="13">The sequence shown here is derived from an EMBL/GenBank/DDBJ whole genome shotgun (WGS) entry which is preliminary data.</text>
</comment>
<dbReference type="GO" id="GO:0051707">
    <property type="term" value="P:response to other organism"/>
    <property type="evidence" value="ECO:0007669"/>
    <property type="project" value="UniProtKB-ARBA"/>
</dbReference>
<keyword evidence="5 12" id="KW-0732">Signal</keyword>
<dbReference type="InterPro" id="IPR003591">
    <property type="entry name" value="Leu-rich_rpt_typical-subtyp"/>
</dbReference>
<feature type="chain" id="PRO_5043944578" description="Protein TOO MANY MOUTHS" evidence="12">
    <location>
        <begin position="34"/>
        <end position="507"/>
    </location>
</feature>
<keyword evidence="14" id="KW-1185">Reference proteome</keyword>
<evidence type="ECO:0000256" key="4">
    <source>
        <dbReference type="ARBA" id="ARBA00022692"/>
    </source>
</evidence>
<dbReference type="EMBL" id="JAINDJ010000004">
    <property type="protein sequence ID" value="KAG9450198.1"/>
    <property type="molecule type" value="Genomic_DNA"/>
</dbReference>
<evidence type="ECO:0000256" key="7">
    <source>
        <dbReference type="ARBA" id="ARBA00022989"/>
    </source>
</evidence>
<dbReference type="PRINTS" id="PR00019">
    <property type="entry name" value="LEURICHRPT"/>
</dbReference>
<evidence type="ECO:0000256" key="9">
    <source>
        <dbReference type="ARBA" id="ARBA00023170"/>
    </source>
</evidence>
<dbReference type="FunFam" id="3.80.10.10:FF:000470">
    <property type="entry name" value="LRR receptor-like serine/threonine-protein kinase RPK2"/>
    <property type="match status" value="1"/>
</dbReference>
<comment type="subcellular location">
    <subcellularLocation>
        <location evidence="1">Cell membrane</location>
        <topology evidence="1">Single-pass type I membrane protein</topology>
    </subcellularLocation>
</comment>
<dbReference type="GO" id="GO:0051606">
    <property type="term" value="P:detection of stimulus"/>
    <property type="evidence" value="ECO:0007669"/>
    <property type="project" value="UniProtKB-ARBA"/>
</dbReference>
<feature type="signal peptide" evidence="12">
    <location>
        <begin position="1"/>
        <end position="33"/>
    </location>
</feature>
<sequence>MRRRRSSGDHPPLTSSTAAAALFLSLFLPTAGAFTVTVSDSGAPSALVDAPQTGFSMKRDGGRTDPKEQKAVYEIMKATGNEWATTIPDVCKERWHGIECMPDKDQTYHVVSLSFGALSDDTAFPTCDPDRSFLSPALAALPHIRALFFYRCFAGNPQPLPPFLGRLAPTLQSLVLRDNAHVGPIPPELGNLTRLRVLDLHANRLDSAIPASLASGLSSLRSLDLSANRLSGPLPDLPTDSLNVLDLSNNLLAGPIPPSIGSARSLIKMDLSRNRLTGPIPDTLSGITSLALLDLSYNRLSGPLPDTLTTGPVSLRTLILKSNPMAGTQIPPQGFSRLKNLTVLVLSDAGLTGSIPDSLGRLPALRVLHLDRNRLNGTIPGSLRRLRDLKELRLNDNRLVGPIPFDREMVWRMGRKLRLANNSALCCRPDDEGGRDRDADPEETASFLLGIGYCDPEGVPGSGTATATEHFLSSDGPSPSEESTSSLPVSGGRRIGRRVLVWNWDDP</sequence>
<accession>A0AAV7ESG2</accession>
<dbReference type="InterPro" id="IPR052595">
    <property type="entry name" value="LRRC69/RLP"/>
</dbReference>
<evidence type="ECO:0000256" key="1">
    <source>
        <dbReference type="ARBA" id="ARBA00004251"/>
    </source>
</evidence>
<evidence type="ECO:0000256" key="2">
    <source>
        <dbReference type="ARBA" id="ARBA00022475"/>
    </source>
</evidence>
<feature type="compositionally biased region" description="Low complexity" evidence="11">
    <location>
        <begin position="473"/>
        <end position="491"/>
    </location>
</feature>
<evidence type="ECO:0000256" key="6">
    <source>
        <dbReference type="ARBA" id="ARBA00022737"/>
    </source>
</evidence>
<dbReference type="Gene3D" id="3.80.10.10">
    <property type="entry name" value="Ribonuclease Inhibitor"/>
    <property type="match status" value="3"/>
</dbReference>
<proteinExistence type="predicted"/>
<keyword evidence="2" id="KW-1003">Cell membrane</keyword>
<keyword evidence="4" id="KW-0812">Transmembrane</keyword>
<dbReference type="PANTHER" id="PTHR48057">
    <property type="entry name" value="LEUCINE-RICH REPEAT SERINE/THREONINE-PROTEIN KINASE 1"/>
    <property type="match status" value="1"/>
</dbReference>
<dbReference type="InterPro" id="IPR032675">
    <property type="entry name" value="LRR_dom_sf"/>
</dbReference>
<feature type="region of interest" description="Disordered" evidence="11">
    <location>
        <begin position="459"/>
        <end position="491"/>
    </location>
</feature>
<dbReference type="SUPFAM" id="SSF52058">
    <property type="entry name" value="L domain-like"/>
    <property type="match status" value="1"/>
</dbReference>
<evidence type="ECO:0000256" key="12">
    <source>
        <dbReference type="SAM" id="SignalP"/>
    </source>
</evidence>
<organism evidence="13 14">
    <name type="scientific">Aristolochia fimbriata</name>
    <name type="common">White veined hardy Dutchman's pipe vine</name>
    <dbReference type="NCBI Taxonomy" id="158543"/>
    <lineage>
        <taxon>Eukaryota</taxon>
        <taxon>Viridiplantae</taxon>
        <taxon>Streptophyta</taxon>
        <taxon>Embryophyta</taxon>
        <taxon>Tracheophyta</taxon>
        <taxon>Spermatophyta</taxon>
        <taxon>Magnoliopsida</taxon>
        <taxon>Magnoliidae</taxon>
        <taxon>Piperales</taxon>
        <taxon>Aristolochiaceae</taxon>
        <taxon>Aristolochia</taxon>
    </lineage>
</organism>
<evidence type="ECO:0000256" key="8">
    <source>
        <dbReference type="ARBA" id="ARBA00023136"/>
    </source>
</evidence>
<keyword evidence="6" id="KW-0677">Repeat</keyword>
<keyword evidence="8" id="KW-0472">Membrane</keyword>
<keyword evidence="10" id="KW-0325">Glycoprotein</keyword>
<evidence type="ECO:0000256" key="3">
    <source>
        <dbReference type="ARBA" id="ARBA00022614"/>
    </source>
</evidence>
<dbReference type="InterPro" id="IPR001611">
    <property type="entry name" value="Leu-rich_rpt"/>
</dbReference>
<dbReference type="AlphaFoldDB" id="A0AAV7ESG2"/>
<evidence type="ECO:0000313" key="14">
    <source>
        <dbReference type="Proteomes" id="UP000825729"/>
    </source>
</evidence>